<dbReference type="PANTHER" id="PTHR22761:SF96">
    <property type="entry name" value="BCDNA.GH08385"/>
    <property type="match status" value="1"/>
</dbReference>
<feature type="compositionally biased region" description="Basic and acidic residues" evidence="2">
    <location>
        <begin position="447"/>
        <end position="458"/>
    </location>
</feature>
<feature type="region of interest" description="Disordered" evidence="2">
    <location>
        <begin position="424"/>
        <end position="458"/>
    </location>
</feature>
<keyword evidence="1" id="KW-0175">Coiled coil</keyword>
<evidence type="ECO:0000313" key="4">
    <source>
        <dbReference type="Proteomes" id="UP001479436"/>
    </source>
</evidence>
<keyword evidence="4" id="KW-1185">Reference proteome</keyword>
<dbReference type="Pfam" id="PF25880">
    <property type="entry name" value="WHD_CHMP7_1st"/>
    <property type="match status" value="1"/>
</dbReference>
<dbReference type="Gene3D" id="6.10.140.1230">
    <property type="match status" value="1"/>
</dbReference>
<evidence type="ECO:0008006" key="5">
    <source>
        <dbReference type="Google" id="ProtNLM"/>
    </source>
</evidence>
<dbReference type="PANTHER" id="PTHR22761">
    <property type="entry name" value="CHARGED MULTIVESICULAR BODY PROTEIN"/>
    <property type="match status" value="1"/>
</dbReference>
<feature type="coiled-coil region" evidence="1">
    <location>
        <begin position="268"/>
        <end position="295"/>
    </location>
</feature>
<comment type="caution">
    <text evidence="3">The sequence shown here is derived from an EMBL/GenBank/DDBJ whole genome shotgun (WGS) entry which is preliminary data.</text>
</comment>
<accession>A0ABR2WLZ4</accession>
<dbReference type="Proteomes" id="UP001479436">
    <property type="component" value="Unassembled WGS sequence"/>
</dbReference>
<evidence type="ECO:0000256" key="1">
    <source>
        <dbReference type="SAM" id="Coils"/>
    </source>
</evidence>
<reference evidence="3 4" key="1">
    <citation type="submission" date="2023-04" db="EMBL/GenBank/DDBJ databases">
        <title>Genome of Basidiobolus ranarum AG-B5.</title>
        <authorList>
            <person name="Stajich J.E."/>
            <person name="Carter-House D."/>
            <person name="Gryganskyi A."/>
        </authorList>
    </citation>
    <scope>NUCLEOTIDE SEQUENCE [LARGE SCALE GENOMIC DNA]</scope>
    <source>
        <strain evidence="3 4">AG-B5</strain>
    </source>
</reference>
<dbReference type="Pfam" id="PF03357">
    <property type="entry name" value="Snf7"/>
    <property type="match status" value="1"/>
</dbReference>
<evidence type="ECO:0000256" key="2">
    <source>
        <dbReference type="SAM" id="MobiDB-lite"/>
    </source>
</evidence>
<dbReference type="InterPro" id="IPR005024">
    <property type="entry name" value="Snf7_fam"/>
</dbReference>
<protein>
    <recommendedName>
        <fullName evidence="5">Charged multivesicular body protein 7</fullName>
    </recommendedName>
</protein>
<sequence length="458" mass="51663">MVSEERDLKAYLNSLPEWNSTSRISSLFSDFSMSKELNRVGYEANVNFWKKVLLESSKRGLIPSRDRDTDYEVLCLNVEGLEEVFKKEGDTPMGIGEVVLEMIDSGDLTPIKIFTKENRGWGPWLVDTLRTSPLLWGFQQLSLADDSKNSKVTGKYVIMSLLKEAGDKACRLQAESSTFAITDSLLTFHEFKEKFEKQLFDNVTLSEEDLNVLVHYLEKNRKSLKIGYKSNSKSSPQLQDMVIKFVHSNTPIQITDSDLGIVQIKETRTAIEKQISDIQSRIHSLTEKAKEYLSRDQKTSALSCLRQRKQLNQVLEKRSASFETMDSILLKIQTAESDAEIYKAYDVGANTLKSVMSSTGLTVESIDETIDKLQDVMADQEEIEQAMTSGLESIQGAPLGLGEEEMGELESELDFLMELENEEKAQQAINDLPNIPTEPLPELEIPESPKKEAVLETS</sequence>
<proteinExistence type="predicted"/>
<dbReference type="EMBL" id="JASJQH010000914">
    <property type="protein sequence ID" value="KAK9762553.1"/>
    <property type="molecule type" value="Genomic_DNA"/>
</dbReference>
<name>A0ABR2WLZ4_9FUNG</name>
<evidence type="ECO:0000313" key="3">
    <source>
        <dbReference type="EMBL" id="KAK9762553.1"/>
    </source>
</evidence>
<organism evidence="3 4">
    <name type="scientific">Basidiobolus ranarum</name>
    <dbReference type="NCBI Taxonomy" id="34480"/>
    <lineage>
        <taxon>Eukaryota</taxon>
        <taxon>Fungi</taxon>
        <taxon>Fungi incertae sedis</taxon>
        <taxon>Zoopagomycota</taxon>
        <taxon>Entomophthoromycotina</taxon>
        <taxon>Basidiobolomycetes</taxon>
        <taxon>Basidiobolales</taxon>
        <taxon>Basidiobolaceae</taxon>
        <taxon>Basidiobolus</taxon>
    </lineage>
</organism>
<gene>
    <name evidence="3" type="ORF">K7432_011604</name>
</gene>